<dbReference type="EMBL" id="NPEY01000012">
    <property type="protein sequence ID" value="OZT73282.1"/>
    <property type="molecule type" value="Genomic_DNA"/>
</dbReference>
<feature type="domain" description="DUF4123" evidence="1">
    <location>
        <begin position="23"/>
        <end position="139"/>
    </location>
</feature>
<keyword evidence="3" id="KW-1185">Reference proteome</keyword>
<evidence type="ECO:0000259" key="1">
    <source>
        <dbReference type="Pfam" id="PF13503"/>
    </source>
</evidence>
<proteinExistence type="predicted"/>
<sequence>MSSWPLSAGLQGGAWHWPLDRRVYLLLDGVRVEQLAKRLYEWSAEYRLDADLLYAGTPLAEVSDVSPWLIALPDKHHPILQAFLAQGVDEEWGYIIESQASLEDVGNHLRHMLQVRHPSGVAMWLRLADPAVIAALLPDQSTPAMVPWGPIEGLVYPDAVASEWVKSTPKSVAELPVAISSNGYLLNETQVSRLQACDKRRDLRTLLHFVEKYCPDWRLPVEQRERYDLLAALTQSARGYGFTNPRQWGLLCTLFSRERCTSWSALSEQAPELHACLTKRAEASPSERLKRAFAITSTYPETT</sequence>
<accession>A0ABX4G7A6</accession>
<name>A0ABX4G7A6_9GAMM</name>
<dbReference type="InterPro" id="IPR025391">
    <property type="entry name" value="DUF4123"/>
</dbReference>
<reference evidence="2 3" key="1">
    <citation type="submission" date="2017-07" db="EMBL/GenBank/DDBJ databases">
        <title>Shotgun whole genome sequences of three halophilic bacterial isolates.</title>
        <authorList>
            <person name="Pozzo T."/>
            <person name="Higdon S.M."/>
            <person name="Quillaguaman J."/>
        </authorList>
    </citation>
    <scope>NUCLEOTIDE SEQUENCE [LARGE SCALE GENOMIC DNA]</scope>
    <source>
        <strain evidence="2 3">LC1</strain>
    </source>
</reference>
<evidence type="ECO:0000313" key="3">
    <source>
        <dbReference type="Proteomes" id="UP000216538"/>
    </source>
</evidence>
<dbReference type="RefSeq" id="WP_050804862.1">
    <property type="nucleotide sequence ID" value="NZ_JH393258.1"/>
</dbReference>
<organism evidence="2 3">
    <name type="scientific">Vreelandella boliviensis LC1</name>
    <dbReference type="NCBI Taxonomy" id="1072583"/>
    <lineage>
        <taxon>Bacteria</taxon>
        <taxon>Pseudomonadati</taxon>
        <taxon>Pseudomonadota</taxon>
        <taxon>Gammaproteobacteria</taxon>
        <taxon>Oceanospirillales</taxon>
        <taxon>Halomonadaceae</taxon>
        <taxon>Vreelandella</taxon>
    </lineage>
</organism>
<dbReference type="Proteomes" id="UP000216538">
    <property type="component" value="Unassembled WGS sequence"/>
</dbReference>
<protein>
    <submittedName>
        <fullName evidence="2">DUF4123 domain-containing protein</fullName>
    </submittedName>
</protein>
<dbReference type="Pfam" id="PF13503">
    <property type="entry name" value="DUF4123"/>
    <property type="match status" value="1"/>
</dbReference>
<gene>
    <name evidence="2" type="ORF">CE457_15265</name>
</gene>
<evidence type="ECO:0000313" key="2">
    <source>
        <dbReference type="EMBL" id="OZT73282.1"/>
    </source>
</evidence>
<comment type="caution">
    <text evidence="2">The sequence shown here is derived from an EMBL/GenBank/DDBJ whole genome shotgun (WGS) entry which is preliminary data.</text>
</comment>